<name>A0A382WTG4_9ZZZZ</name>
<proteinExistence type="predicted"/>
<evidence type="ECO:0000313" key="2">
    <source>
        <dbReference type="EMBL" id="SVD61685.1"/>
    </source>
</evidence>
<dbReference type="GO" id="GO:0005829">
    <property type="term" value="C:cytosol"/>
    <property type="evidence" value="ECO:0007669"/>
    <property type="project" value="TreeGrafter"/>
</dbReference>
<dbReference type="InterPro" id="IPR002649">
    <property type="entry name" value="tRNA_m1G_MeTrfase_TrmD"/>
</dbReference>
<dbReference type="PANTHER" id="PTHR46417">
    <property type="entry name" value="TRNA (GUANINE-N(1)-)-METHYLTRANSFERASE"/>
    <property type="match status" value="1"/>
</dbReference>
<dbReference type="GO" id="GO:0052906">
    <property type="term" value="F:tRNA (guanine(37)-N1)-methyltransferase activity"/>
    <property type="evidence" value="ECO:0007669"/>
    <property type="project" value="InterPro"/>
</dbReference>
<protein>
    <recommendedName>
        <fullName evidence="1">tRNA methyltransferase TRMD/TRM10-type domain-containing protein</fullName>
    </recommendedName>
</protein>
<dbReference type="Gene3D" id="3.40.1280.10">
    <property type="match status" value="1"/>
</dbReference>
<dbReference type="SUPFAM" id="SSF75217">
    <property type="entry name" value="alpha/beta knot"/>
    <property type="match status" value="1"/>
</dbReference>
<dbReference type="InterPro" id="IPR029026">
    <property type="entry name" value="tRNA_m1G_MTases_N"/>
</dbReference>
<evidence type="ECO:0000259" key="1">
    <source>
        <dbReference type="Pfam" id="PF01746"/>
    </source>
</evidence>
<dbReference type="PANTHER" id="PTHR46417:SF1">
    <property type="entry name" value="TRNA (GUANINE-N(1)-)-METHYLTRANSFERASE"/>
    <property type="match status" value="1"/>
</dbReference>
<dbReference type="AlphaFoldDB" id="A0A382WTG4"/>
<sequence>MNIDILSVFPEMFVGPFDHSIVRRAQENDLATVSIHNLRTFSNDRRGIVDDYQFGGGPGMVMKPDPIFEGVETILMDLSQIEMAKTRVILTSPQGNMLTQELVAEFAQQLHLIIICGHYEG</sequence>
<organism evidence="2">
    <name type="scientific">marine metagenome</name>
    <dbReference type="NCBI Taxonomy" id="408172"/>
    <lineage>
        <taxon>unclassified sequences</taxon>
        <taxon>metagenomes</taxon>
        <taxon>ecological metagenomes</taxon>
    </lineage>
</organism>
<dbReference type="GO" id="GO:0002939">
    <property type="term" value="P:tRNA N1-guanine methylation"/>
    <property type="evidence" value="ECO:0007669"/>
    <property type="project" value="TreeGrafter"/>
</dbReference>
<dbReference type="InterPro" id="IPR016009">
    <property type="entry name" value="tRNA_MeTrfase_TRMD/TRM10"/>
</dbReference>
<dbReference type="Pfam" id="PF01746">
    <property type="entry name" value="tRNA_m1G_MT"/>
    <property type="match status" value="1"/>
</dbReference>
<feature type="non-terminal residue" evidence="2">
    <location>
        <position position="121"/>
    </location>
</feature>
<accession>A0A382WTG4</accession>
<dbReference type="EMBL" id="UINC01162111">
    <property type="protein sequence ID" value="SVD61685.1"/>
    <property type="molecule type" value="Genomic_DNA"/>
</dbReference>
<feature type="domain" description="tRNA methyltransferase TRMD/TRM10-type" evidence="1">
    <location>
        <begin position="1"/>
        <end position="121"/>
    </location>
</feature>
<dbReference type="InterPro" id="IPR029028">
    <property type="entry name" value="Alpha/beta_knot_MTases"/>
</dbReference>
<gene>
    <name evidence="2" type="ORF">METZ01_LOCUS414539</name>
</gene>
<reference evidence="2" key="1">
    <citation type="submission" date="2018-05" db="EMBL/GenBank/DDBJ databases">
        <authorList>
            <person name="Lanie J.A."/>
            <person name="Ng W.-L."/>
            <person name="Kazmierczak K.M."/>
            <person name="Andrzejewski T.M."/>
            <person name="Davidsen T.M."/>
            <person name="Wayne K.J."/>
            <person name="Tettelin H."/>
            <person name="Glass J.I."/>
            <person name="Rusch D."/>
            <person name="Podicherti R."/>
            <person name="Tsui H.-C.T."/>
            <person name="Winkler M.E."/>
        </authorList>
    </citation>
    <scope>NUCLEOTIDE SEQUENCE</scope>
</reference>